<accession>A0A0L0SB66</accession>
<dbReference type="PANTHER" id="PTHR12634:SF8">
    <property type="entry name" value="FIERY MOUNTAIN, ISOFORM D"/>
    <property type="match status" value="1"/>
</dbReference>
<dbReference type="GO" id="GO:0019888">
    <property type="term" value="F:protein phosphatase regulator activity"/>
    <property type="evidence" value="ECO:0007669"/>
    <property type="project" value="TreeGrafter"/>
</dbReference>
<evidence type="ECO:0000256" key="3">
    <source>
        <dbReference type="SAM" id="MobiDB-lite"/>
    </source>
</evidence>
<feature type="region of interest" description="Disordered" evidence="3">
    <location>
        <begin position="746"/>
        <end position="765"/>
    </location>
</feature>
<dbReference type="VEuPathDB" id="FungiDB:AMAG_03885"/>
<name>A0A0L0SB66_ALLM3</name>
<dbReference type="PANTHER" id="PTHR12634">
    <property type="entry name" value="SIT4 YEAST -ASSOCIATING PROTEIN-RELATED"/>
    <property type="match status" value="1"/>
</dbReference>
<dbReference type="OMA" id="ENIPKIC"/>
<evidence type="ECO:0000313" key="5">
    <source>
        <dbReference type="Proteomes" id="UP000054350"/>
    </source>
</evidence>
<feature type="compositionally biased region" description="Low complexity" evidence="3">
    <location>
        <begin position="372"/>
        <end position="383"/>
    </location>
</feature>
<comment type="similarity">
    <text evidence="1">Belongs to the SAPS family.</text>
</comment>
<dbReference type="InterPro" id="IPR007587">
    <property type="entry name" value="SAPS"/>
</dbReference>
<organism evidence="4 5">
    <name type="scientific">Allomyces macrogynus (strain ATCC 38327)</name>
    <name type="common">Allomyces javanicus var. macrogynus</name>
    <dbReference type="NCBI Taxonomy" id="578462"/>
    <lineage>
        <taxon>Eukaryota</taxon>
        <taxon>Fungi</taxon>
        <taxon>Fungi incertae sedis</taxon>
        <taxon>Blastocladiomycota</taxon>
        <taxon>Blastocladiomycetes</taxon>
        <taxon>Blastocladiales</taxon>
        <taxon>Blastocladiaceae</taxon>
        <taxon>Allomyces</taxon>
    </lineage>
</organism>
<feature type="compositionally biased region" description="Low complexity" evidence="3">
    <location>
        <begin position="447"/>
        <end position="458"/>
    </location>
</feature>
<sequence>MTPTAARARPPFCRPATAGQLLRFVTHLHQVPIQLGLNDANNGGTTNPGDVAAGSPGATNGEGSADATSAAAAGNDGSPPLSPTALAARQEKLLVKYPYLVTEIFSSDMTDLLDVVLATPEHMAALLSFLDLPIPVNPVQAAHWSKIMSNLLIRKTKLMLEYLKQVPGFVARLVTHAMDNANVMDLLLKLVGVEELVEGKAVGSMAWLQSEGLVAKLVAYLDPNQSLDVHVTASSALLDIIAMIQAICGDVDRMDANPLVGELKSAKVVSQLIGYMLDVHAPHPASSLVNAVAIFVELIRRNSADMSAMFASNANGGDPAGGGDGSDAIVGDAAAITPDLSVLDTLASELAADLPPAVAEAAVPVSPGSNESTPTTASSSVAVVARSGPADSLAAPVRTSSMAASVAVHHATPRPSPVVTANGSHGPPTPVPTVTFKEDPAATAGNSSDASTPTATSSQKAVALEKRRSELAALSGEDLQAALRQAFVSTRILVTSLDLFFYFPWNNLLHGIVYDMVLQVLNGPADKCRLLALSLLRDGALTRRIPRAQRASDYEAERPKGVRLGFMGHITLIADVVVAFLDRDDTVRSELAEMLRAEDWQEYVTRTFRETREREARPLGGVRPSALGGLSTFTGTSAAASAAADEDEDDSALEVAGGVSSDQFARYLCQQISSELPDRFGFTVDDDGDEDEDLDWGGDLIRSPFTARGGTDSDSIAPSPTKTSFSDSEPLANAVAGAPASAAPFQVDWENAFPTSGPAPAPPSK</sequence>
<reference evidence="4 5" key="1">
    <citation type="submission" date="2009-11" db="EMBL/GenBank/DDBJ databases">
        <title>Annotation of Allomyces macrogynus ATCC 38327.</title>
        <authorList>
            <consortium name="The Broad Institute Genome Sequencing Platform"/>
            <person name="Russ C."/>
            <person name="Cuomo C."/>
            <person name="Burger G."/>
            <person name="Gray M.W."/>
            <person name="Holland P.W.H."/>
            <person name="King N."/>
            <person name="Lang F.B.F."/>
            <person name="Roger A.J."/>
            <person name="Ruiz-Trillo I."/>
            <person name="Young S.K."/>
            <person name="Zeng Q."/>
            <person name="Gargeya S."/>
            <person name="Fitzgerald M."/>
            <person name="Haas B."/>
            <person name="Abouelleil A."/>
            <person name="Alvarado L."/>
            <person name="Arachchi H.M."/>
            <person name="Berlin A."/>
            <person name="Chapman S.B."/>
            <person name="Gearin G."/>
            <person name="Goldberg J."/>
            <person name="Griggs A."/>
            <person name="Gujja S."/>
            <person name="Hansen M."/>
            <person name="Heiman D."/>
            <person name="Howarth C."/>
            <person name="Larimer J."/>
            <person name="Lui A."/>
            <person name="MacDonald P.J.P."/>
            <person name="McCowen C."/>
            <person name="Montmayeur A."/>
            <person name="Murphy C."/>
            <person name="Neiman D."/>
            <person name="Pearson M."/>
            <person name="Priest M."/>
            <person name="Roberts A."/>
            <person name="Saif S."/>
            <person name="Shea T."/>
            <person name="Sisk P."/>
            <person name="Stolte C."/>
            <person name="Sykes S."/>
            <person name="Wortman J."/>
            <person name="Nusbaum C."/>
            <person name="Birren B."/>
        </authorList>
    </citation>
    <scope>NUCLEOTIDE SEQUENCE [LARGE SCALE GENOMIC DNA]</scope>
    <source>
        <strain evidence="4 5">ATCC 38327</strain>
    </source>
</reference>
<evidence type="ECO:0000256" key="2">
    <source>
        <dbReference type="ARBA" id="ARBA00023306"/>
    </source>
</evidence>
<feature type="compositionally biased region" description="Acidic residues" evidence="3">
    <location>
        <begin position="684"/>
        <end position="696"/>
    </location>
</feature>
<evidence type="ECO:0000313" key="4">
    <source>
        <dbReference type="EMBL" id="KNE59630.1"/>
    </source>
</evidence>
<dbReference type="EMBL" id="GG745334">
    <property type="protein sequence ID" value="KNE59630.1"/>
    <property type="molecule type" value="Genomic_DNA"/>
</dbReference>
<dbReference type="GO" id="GO:0019903">
    <property type="term" value="F:protein phosphatase binding"/>
    <property type="evidence" value="ECO:0007669"/>
    <property type="project" value="InterPro"/>
</dbReference>
<dbReference type="Proteomes" id="UP000054350">
    <property type="component" value="Unassembled WGS sequence"/>
</dbReference>
<dbReference type="GO" id="GO:0005634">
    <property type="term" value="C:nucleus"/>
    <property type="evidence" value="ECO:0007669"/>
    <property type="project" value="TreeGrafter"/>
</dbReference>
<protein>
    <submittedName>
        <fullName evidence="4">Uncharacterized protein</fullName>
    </submittedName>
</protein>
<feature type="region of interest" description="Disordered" evidence="3">
    <location>
        <begin position="405"/>
        <end position="462"/>
    </location>
</feature>
<keyword evidence="5" id="KW-1185">Reference proteome</keyword>
<feature type="region of interest" description="Disordered" evidence="3">
    <location>
        <begin position="362"/>
        <end position="383"/>
    </location>
</feature>
<dbReference type="STRING" id="578462.A0A0L0SB66"/>
<feature type="compositionally biased region" description="Polar residues" evidence="3">
    <location>
        <begin position="712"/>
        <end position="727"/>
    </location>
</feature>
<dbReference type="GO" id="GO:0005829">
    <property type="term" value="C:cytosol"/>
    <property type="evidence" value="ECO:0007669"/>
    <property type="project" value="TreeGrafter"/>
</dbReference>
<feature type="compositionally biased region" description="Low complexity" evidence="3">
    <location>
        <begin position="63"/>
        <end position="78"/>
    </location>
</feature>
<feature type="region of interest" description="Disordered" evidence="3">
    <location>
        <begin position="39"/>
        <end position="83"/>
    </location>
</feature>
<reference evidence="5" key="2">
    <citation type="submission" date="2009-11" db="EMBL/GenBank/DDBJ databases">
        <title>The Genome Sequence of Allomyces macrogynus strain ATCC 38327.</title>
        <authorList>
            <consortium name="The Broad Institute Genome Sequencing Platform"/>
            <person name="Russ C."/>
            <person name="Cuomo C."/>
            <person name="Shea T."/>
            <person name="Young S.K."/>
            <person name="Zeng Q."/>
            <person name="Koehrsen M."/>
            <person name="Haas B."/>
            <person name="Borodovsky M."/>
            <person name="Guigo R."/>
            <person name="Alvarado L."/>
            <person name="Berlin A."/>
            <person name="Borenstein D."/>
            <person name="Chen Z."/>
            <person name="Engels R."/>
            <person name="Freedman E."/>
            <person name="Gellesch M."/>
            <person name="Goldberg J."/>
            <person name="Griggs A."/>
            <person name="Gujja S."/>
            <person name="Heiman D."/>
            <person name="Hepburn T."/>
            <person name="Howarth C."/>
            <person name="Jen D."/>
            <person name="Larson L."/>
            <person name="Lewis B."/>
            <person name="Mehta T."/>
            <person name="Park D."/>
            <person name="Pearson M."/>
            <person name="Roberts A."/>
            <person name="Saif S."/>
            <person name="Shenoy N."/>
            <person name="Sisk P."/>
            <person name="Stolte C."/>
            <person name="Sykes S."/>
            <person name="Walk T."/>
            <person name="White J."/>
            <person name="Yandava C."/>
            <person name="Burger G."/>
            <person name="Gray M.W."/>
            <person name="Holland P.W.H."/>
            <person name="King N."/>
            <person name="Lang F.B.F."/>
            <person name="Roger A.J."/>
            <person name="Ruiz-Trillo I."/>
            <person name="Lander E."/>
            <person name="Nusbaum C."/>
        </authorList>
    </citation>
    <scope>NUCLEOTIDE SEQUENCE [LARGE SCALE GENOMIC DNA]</scope>
    <source>
        <strain evidence="5">ATCC 38327</strain>
    </source>
</reference>
<dbReference type="OrthoDB" id="295029at2759"/>
<dbReference type="eggNOG" id="KOG2073">
    <property type="taxonomic scope" value="Eukaryota"/>
</dbReference>
<evidence type="ECO:0000256" key="1">
    <source>
        <dbReference type="ARBA" id="ARBA00006180"/>
    </source>
</evidence>
<feature type="region of interest" description="Disordered" evidence="3">
    <location>
        <begin position="679"/>
        <end position="739"/>
    </location>
</feature>
<proteinExistence type="inferred from homology"/>
<gene>
    <name evidence="4" type="ORF">AMAG_03885</name>
</gene>
<keyword evidence="2" id="KW-0131">Cell cycle</keyword>
<feature type="compositionally biased region" description="Polar residues" evidence="3">
    <location>
        <begin position="39"/>
        <end position="48"/>
    </location>
</feature>
<dbReference type="AlphaFoldDB" id="A0A0L0SB66"/>
<dbReference type="Pfam" id="PF04499">
    <property type="entry name" value="SAPS"/>
    <property type="match status" value="2"/>
</dbReference>
<feature type="compositionally biased region" description="Low complexity" evidence="3">
    <location>
        <begin position="730"/>
        <end position="739"/>
    </location>
</feature>